<evidence type="ECO:0000313" key="6">
    <source>
        <dbReference type="Proteomes" id="UP000008744"/>
    </source>
</evidence>
<proteinExistence type="predicted"/>
<evidence type="ECO:0000256" key="1">
    <source>
        <dbReference type="ARBA" id="ARBA00022490"/>
    </source>
</evidence>
<reference evidence="5 6" key="1">
    <citation type="journal article" date="2007" name="Nature">
        <title>Evolution of genes and genomes on the Drosophila phylogeny.</title>
        <authorList>
            <consortium name="Drosophila 12 Genomes Consortium"/>
            <person name="Clark A.G."/>
            <person name="Eisen M.B."/>
            <person name="Smith D.R."/>
            <person name="Bergman C.M."/>
            <person name="Oliver B."/>
            <person name="Markow T.A."/>
            <person name="Kaufman T.C."/>
            <person name="Kellis M."/>
            <person name="Gelbart W."/>
            <person name="Iyer V.N."/>
            <person name="Pollard D.A."/>
            <person name="Sackton T.B."/>
            <person name="Larracuente A.M."/>
            <person name="Singh N.D."/>
            <person name="Abad J.P."/>
            <person name="Abt D.N."/>
            <person name="Adryan B."/>
            <person name="Aguade M."/>
            <person name="Akashi H."/>
            <person name="Anderson W.W."/>
            <person name="Aquadro C.F."/>
            <person name="Ardell D.H."/>
            <person name="Arguello R."/>
            <person name="Artieri C.G."/>
            <person name="Barbash D.A."/>
            <person name="Barker D."/>
            <person name="Barsanti P."/>
            <person name="Batterham P."/>
            <person name="Batzoglou S."/>
            <person name="Begun D."/>
            <person name="Bhutkar A."/>
            <person name="Blanco E."/>
            <person name="Bosak S.A."/>
            <person name="Bradley R.K."/>
            <person name="Brand A.D."/>
            <person name="Brent M.R."/>
            <person name="Brooks A.N."/>
            <person name="Brown R.H."/>
            <person name="Butlin R.K."/>
            <person name="Caggese C."/>
            <person name="Calvi B.R."/>
            <person name="Bernardo de Carvalho A."/>
            <person name="Caspi A."/>
            <person name="Castrezana S."/>
            <person name="Celniker S.E."/>
            <person name="Chang J.L."/>
            <person name="Chapple C."/>
            <person name="Chatterji S."/>
            <person name="Chinwalla A."/>
            <person name="Civetta A."/>
            <person name="Clifton S.W."/>
            <person name="Comeron J.M."/>
            <person name="Costello J.C."/>
            <person name="Coyne J.A."/>
            <person name="Daub J."/>
            <person name="David R.G."/>
            <person name="Delcher A.L."/>
            <person name="Delehaunty K."/>
            <person name="Do C.B."/>
            <person name="Ebling H."/>
            <person name="Edwards K."/>
            <person name="Eickbush T."/>
            <person name="Evans J.D."/>
            <person name="Filipski A."/>
            <person name="Findeiss S."/>
            <person name="Freyhult E."/>
            <person name="Fulton L."/>
            <person name="Fulton R."/>
            <person name="Garcia A.C."/>
            <person name="Gardiner A."/>
            <person name="Garfield D.A."/>
            <person name="Garvin B.E."/>
            <person name="Gibson G."/>
            <person name="Gilbert D."/>
            <person name="Gnerre S."/>
            <person name="Godfrey J."/>
            <person name="Good R."/>
            <person name="Gotea V."/>
            <person name="Gravely B."/>
            <person name="Greenberg A.J."/>
            <person name="Griffiths-Jones S."/>
            <person name="Gross S."/>
            <person name="Guigo R."/>
            <person name="Gustafson E.A."/>
            <person name="Haerty W."/>
            <person name="Hahn M.W."/>
            <person name="Halligan D.L."/>
            <person name="Halpern A.L."/>
            <person name="Halter G.M."/>
            <person name="Han M.V."/>
            <person name="Heger A."/>
            <person name="Hillier L."/>
            <person name="Hinrichs A.S."/>
            <person name="Holmes I."/>
            <person name="Hoskins R.A."/>
            <person name="Hubisz M.J."/>
            <person name="Hultmark D."/>
            <person name="Huntley M.A."/>
            <person name="Jaffe D.B."/>
            <person name="Jagadeeshan S."/>
            <person name="Jeck W.R."/>
            <person name="Johnson J."/>
            <person name="Jones C.D."/>
            <person name="Jordan W.C."/>
            <person name="Karpen G.H."/>
            <person name="Kataoka E."/>
            <person name="Keightley P.D."/>
            <person name="Kheradpour P."/>
            <person name="Kirkness E.F."/>
            <person name="Koerich L.B."/>
            <person name="Kristiansen K."/>
            <person name="Kudrna D."/>
            <person name="Kulathinal R.J."/>
            <person name="Kumar S."/>
            <person name="Kwok R."/>
            <person name="Lander E."/>
            <person name="Langley C.H."/>
            <person name="Lapoint R."/>
            <person name="Lazzaro B.P."/>
            <person name="Lee S.J."/>
            <person name="Levesque L."/>
            <person name="Li R."/>
            <person name="Lin C.F."/>
            <person name="Lin M.F."/>
            <person name="Lindblad-Toh K."/>
            <person name="Llopart A."/>
            <person name="Long M."/>
            <person name="Low L."/>
            <person name="Lozovsky E."/>
            <person name="Lu J."/>
            <person name="Luo M."/>
            <person name="Machado C.A."/>
            <person name="Makalowski W."/>
            <person name="Marzo M."/>
            <person name="Matsuda M."/>
            <person name="Matzkin L."/>
            <person name="McAllister B."/>
            <person name="McBride C.S."/>
            <person name="McKernan B."/>
            <person name="McKernan K."/>
            <person name="Mendez-Lago M."/>
            <person name="Minx P."/>
            <person name="Mollenhauer M.U."/>
            <person name="Montooth K."/>
            <person name="Mount S.M."/>
            <person name="Mu X."/>
            <person name="Myers E."/>
            <person name="Negre B."/>
            <person name="Newfeld S."/>
            <person name="Nielsen R."/>
            <person name="Noor M.A."/>
            <person name="O'Grady P."/>
            <person name="Pachter L."/>
            <person name="Papaceit M."/>
            <person name="Parisi M.J."/>
            <person name="Parisi M."/>
            <person name="Parts L."/>
            <person name="Pedersen J.S."/>
            <person name="Pesole G."/>
            <person name="Phillippy A.M."/>
            <person name="Ponting C.P."/>
            <person name="Pop M."/>
            <person name="Porcelli D."/>
            <person name="Powell J.R."/>
            <person name="Prohaska S."/>
            <person name="Pruitt K."/>
            <person name="Puig M."/>
            <person name="Quesneville H."/>
            <person name="Ram K.R."/>
            <person name="Rand D."/>
            <person name="Rasmussen M.D."/>
            <person name="Reed L.K."/>
            <person name="Reenan R."/>
            <person name="Reily A."/>
            <person name="Remington K.A."/>
            <person name="Rieger T.T."/>
            <person name="Ritchie M.G."/>
            <person name="Robin C."/>
            <person name="Rogers Y.H."/>
            <person name="Rohde C."/>
            <person name="Rozas J."/>
            <person name="Rubenfield M.J."/>
            <person name="Ruiz A."/>
            <person name="Russo S."/>
            <person name="Salzberg S.L."/>
            <person name="Sanchez-Gracia A."/>
            <person name="Saranga D.J."/>
            <person name="Sato H."/>
            <person name="Schaeffer S.W."/>
            <person name="Schatz M.C."/>
            <person name="Schlenke T."/>
            <person name="Schwartz R."/>
            <person name="Segarra C."/>
            <person name="Singh R.S."/>
            <person name="Sirot L."/>
            <person name="Sirota M."/>
            <person name="Sisneros N.B."/>
            <person name="Smith C.D."/>
            <person name="Smith T.F."/>
            <person name="Spieth J."/>
            <person name="Stage D.E."/>
            <person name="Stark A."/>
            <person name="Stephan W."/>
            <person name="Strausberg R.L."/>
            <person name="Strempel S."/>
            <person name="Sturgill D."/>
            <person name="Sutton G."/>
            <person name="Sutton G.G."/>
            <person name="Tao W."/>
            <person name="Teichmann S."/>
            <person name="Tobari Y.N."/>
            <person name="Tomimura Y."/>
            <person name="Tsolas J.M."/>
            <person name="Valente V.L."/>
            <person name="Venter E."/>
            <person name="Venter J.C."/>
            <person name="Vicario S."/>
            <person name="Vieira F.G."/>
            <person name="Vilella A.J."/>
            <person name="Villasante A."/>
            <person name="Walenz B."/>
            <person name="Wang J."/>
            <person name="Wasserman M."/>
            <person name="Watts T."/>
            <person name="Wilson D."/>
            <person name="Wilson R.K."/>
            <person name="Wing R.A."/>
            <person name="Wolfner M.F."/>
            <person name="Wong A."/>
            <person name="Wong G.K."/>
            <person name="Wu C.I."/>
            <person name="Wu G."/>
            <person name="Yamamoto D."/>
            <person name="Yang H.P."/>
            <person name="Yang S.P."/>
            <person name="Yorke J.A."/>
            <person name="Yoshida K."/>
            <person name="Zdobnov E."/>
            <person name="Zhang P."/>
            <person name="Zhang Y."/>
            <person name="Zimin A.V."/>
            <person name="Baldwin J."/>
            <person name="Abdouelleil A."/>
            <person name="Abdulkadir J."/>
            <person name="Abebe A."/>
            <person name="Abera B."/>
            <person name="Abreu J."/>
            <person name="Acer S.C."/>
            <person name="Aftuck L."/>
            <person name="Alexander A."/>
            <person name="An P."/>
            <person name="Anderson E."/>
            <person name="Anderson S."/>
            <person name="Arachi H."/>
            <person name="Azer M."/>
            <person name="Bachantsang P."/>
            <person name="Barry A."/>
            <person name="Bayul T."/>
            <person name="Berlin A."/>
            <person name="Bessette D."/>
            <person name="Bloom T."/>
            <person name="Blye J."/>
            <person name="Boguslavskiy L."/>
            <person name="Bonnet C."/>
            <person name="Boukhgalter B."/>
            <person name="Bourzgui I."/>
            <person name="Brown A."/>
            <person name="Cahill P."/>
            <person name="Channer S."/>
            <person name="Cheshatsang Y."/>
            <person name="Chuda L."/>
            <person name="Citroen M."/>
            <person name="Collymore A."/>
            <person name="Cooke P."/>
            <person name="Costello M."/>
            <person name="D'Aco K."/>
            <person name="Daza R."/>
            <person name="De Haan G."/>
            <person name="DeGray S."/>
            <person name="DeMaso C."/>
            <person name="Dhargay N."/>
            <person name="Dooley K."/>
            <person name="Dooley E."/>
            <person name="Doricent M."/>
            <person name="Dorje P."/>
            <person name="Dorjee K."/>
            <person name="Dupes A."/>
            <person name="Elong R."/>
            <person name="Falk J."/>
            <person name="Farina A."/>
            <person name="Faro S."/>
            <person name="Ferguson D."/>
            <person name="Fisher S."/>
            <person name="Foley C.D."/>
            <person name="Franke A."/>
            <person name="Friedrich D."/>
            <person name="Gadbois L."/>
            <person name="Gearin G."/>
            <person name="Gearin C.R."/>
            <person name="Giannoukos G."/>
            <person name="Goode T."/>
            <person name="Graham J."/>
            <person name="Grandbois E."/>
            <person name="Grewal S."/>
            <person name="Gyaltsen K."/>
            <person name="Hafez N."/>
            <person name="Hagos B."/>
            <person name="Hall J."/>
            <person name="Henson C."/>
            <person name="Hollinger A."/>
            <person name="Honan T."/>
            <person name="Huard M.D."/>
            <person name="Hughes L."/>
            <person name="Hurhula B."/>
            <person name="Husby M.E."/>
            <person name="Kamat A."/>
            <person name="Kanga B."/>
            <person name="Kashin S."/>
            <person name="Khazanovich D."/>
            <person name="Kisner P."/>
            <person name="Lance K."/>
            <person name="Lara M."/>
            <person name="Lee W."/>
            <person name="Lennon N."/>
            <person name="Letendre F."/>
            <person name="LeVine R."/>
            <person name="Lipovsky A."/>
            <person name="Liu X."/>
            <person name="Liu J."/>
            <person name="Liu S."/>
            <person name="Lokyitsang T."/>
            <person name="Lokyitsang Y."/>
            <person name="Lubonja R."/>
            <person name="Lui A."/>
            <person name="MacDonald P."/>
            <person name="Magnisalis V."/>
            <person name="Maru K."/>
            <person name="Matthews C."/>
            <person name="McCusker W."/>
            <person name="McDonough S."/>
            <person name="Mehta T."/>
            <person name="Meldrim J."/>
            <person name="Meneus L."/>
            <person name="Mihai O."/>
            <person name="Mihalev A."/>
            <person name="Mihova T."/>
            <person name="Mittelman R."/>
            <person name="Mlenga V."/>
            <person name="Montmayeur A."/>
            <person name="Mulrain L."/>
            <person name="Navidi A."/>
            <person name="Naylor J."/>
            <person name="Negash T."/>
            <person name="Nguyen T."/>
            <person name="Nguyen N."/>
            <person name="Nicol R."/>
            <person name="Norbu C."/>
            <person name="Norbu N."/>
            <person name="Novod N."/>
            <person name="O'Neill B."/>
            <person name="Osman S."/>
            <person name="Markiewicz E."/>
            <person name="Oyono O.L."/>
            <person name="Patti C."/>
            <person name="Phunkhang P."/>
            <person name="Pierre F."/>
            <person name="Priest M."/>
            <person name="Raghuraman S."/>
            <person name="Rege F."/>
            <person name="Reyes R."/>
            <person name="Rise C."/>
            <person name="Rogov P."/>
            <person name="Ross K."/>
            <person name="Ryan E."/>
            <person name="Settipalli S."/>
            <person name="Shea T."/>
            <person name="Sherpa N."/>
            <person name="Shi L."/>
            <person name="Shih D."/>
            <person name="Sparrow T."/>
            <person name="Spaulding J."/>
            <person name="Stalker J."/>
            <person name="Stange-Thomann N."/>
            <person name="Stavropoulos S."/>
            <person name="Stone C."/>
            <person name="Strader C."/>
            <person name="Tesfaye S."/>
            <person name="Thomson T."/>
            <person name="Thoulutsang Y."/>
            <person name="Thoulutsang D."/>
            <person name="Topham K."/>
            <person name="Topping I."/>
            <person name="Tsamla T."/>
            <person name="Vassiliev H."/>
            <person name="Vo A."/>
            <person name="Wangchuk T."/>
            <person name="Wangdi T."/>
            <person name="Weiand M."/>
            <person name="Wilkinson J."/>
            <person name="Wilson A."/>
            <person name="Yadav S."/>
            <person name="Young G."/>
            <person name="Yu Q."/>
            <person name="Zembek L."/>
            <person name="Zhong D."/>
            <person name="Zimmer A."/>
            <person name="Zwirko Z."/>
            <person name="Jaffe D.B."/>
            <person name="Alvarez P."/>
            <person name="Brockman W."/>
            <person name="Butler J."/>
            <person name="Chin C."/>
            <person name="Gnerre S."/>
            <person name="Grabherr M."/>
            <person name="Kleber M."/>
            <person name="Mauceli E."/>
            <person name="MacCallum I."/>
        </authorList>
    </citation>
    <scope>NUCLEOTIDE SEQUENCE [LARGE SCALE GENOMIC DNA]</scope>
    <source>
        <strain evidence="6">MSH-3 / Tucson 14011-0111.49</strain>
    </source>
</reference>
<sequence>MQIGLYDDAVPGGDAADECEVNDRFDSCSGESMLHTLIEKHDVQRDYDPARSKRIRRKLPNTGTTIAGLTIRDGVIIATHIKGTSGSMIRSGRSKKIFRLHDNIYAAGAGTADDIDAVARLLRAQLNHLRMTTCTETGVEPRFIVSVLAAPVILPPTYCWDSATLESRWKENLDEKEATRLIIDAVRAAIQTDRGTQRQDGYTVHFCVIRNDYVVRQGYNVVVEIAHRIRYKRVSGK</sequence>
<gene>
    <name evidence="5" type="primary">Dper\GL13291</name>
    <name evidence="5" type="ORF">Dper_GL13291</name>
</gene>
<dbReference type="STRING" id="7234.B4H307"/>
<dbReference type="GO" id="GO:0005839">
    <property type="term" value="C:proteasome core complex"/>
    <property type="evidence" value="ECO:0007669"/>
    <property type="project" value="InterPro"/>
</dbReference>
<dbReference type="GO" id="GO:0008233">
    <property type="term" value="F:peptidase activity"/>
    <property type="evidence" value="ECO:0007669"/>
    <property type="project" value="UniProtKB-KW"/>
</dbReference>
<keyword evidence="6" id="KW-1185">Reference proteome</keyword>
<keyword evidence="1" id="KW-0963">Cytoplasm</keyword>
<accession>B4H307</accession>
<comment type="subunit">
    <text evidence="4">The 26S proteasome consists of a 20S proteasome core and two 19S regulatory subunits. The 20S proteasome core is composed of 28 subunits that are arranged in four stacked rings, resulting in a barrel-shaped structure. The two end rings are each formed by seven alpha subunits, and the two central rings are each formed by seven beta subunits. The catalytic chamber with the active sites is on the inside of the barrel.</text>
</comment>
<dbReference type="InterPro" id="IPR001353">
    <property type="entry name" value="Proteasome_sua/b"/>
</dbReference>
<keyword evidence="2" id="KW-0645">Protease</keyword>
<dbReference type="PANTHER" id="PTHR32194">
    <property type="entry name" value="METALLOPROTEASE TLDD"/>
    <property type="match status" value="1"/>
</dbReference>
<dbReference type="Proteomes" id="UP000008744">
    <property type="component" value="Unassembled WGS sequence"/>
</dbReference>
<dbReference type="Pfam" id="PF00227">
    <property type="entry name" value="Proteasome"/>
    <property type="match status" value="1"/>
</dbReference>
<dbReference type="GO" id="GO:0005737">
    <property type="term" value="C:cytoplasm"/>
    <property type="evidence" value="ECO:0007669"/>
    <property type="project" value="TreeGrafter"/>
</dbReference>
<organism evidence="6">
    <name type="scientific">Drosophila persimilis</name>
    <name type="common">Fruit fly</name>
    <dbReference type="NCBI Taxonomy" id="7234"/>
    <lineage>
        <taxon>Eukaryota</taxon>
        <taxon>Metazoa</taxon>
        <taxon>Ecdysozoa</taxon>
        <taxon>Arthropoda</taxon>
        <taxon>Hexapoda</taxon>
        <taxon>Insecta</taxon>
        <taxon>Pterygota</taxon>
        <taxon>Neoptera</taxon>
        <taxon>Endopterygota</taxon>
        <taxon>Diptera</taxon>
        <taxon>Brachycera</taxon>
        <taxon>Muscomorpha</taxon>
        <taxon>Ephydroidea</taxon>
        <taxon>Drosophilidae</taxon>
        <taxon>Drosophila</taxon>
        <taxon>Sophophora</taxon>
    </lineage>
</organism>
<dbReference type="PANTHER" id="PTHR32194:SF0">
    <property type="entry name" value="ATP-DEPENDENT PROTEASE SUBUNIT HSLV"/>
    <property type="match status" value="1"/>
</dbReference>
<dbReference type="OrthoDB" id="7854943at2759"/>
<dbReference type="eggNOG" id="KOG0173">
    <property type="taxonomic scope" value="Eukaryota"/>
</dbReference>
<evidence type="ECO:0000256" key="3">
    <source>
        <dbReference type="ARBA" id="ARBA00022801"/>
    </source>
</evidence>
<protein>
    <submittedName>
        <fullName evidence="5">GL13291</fullName>
    </submittedName>
</protein>
<dbReference type="HOGENOM" id="CLU_1171705_0_0_1"/>
<evidence type="ECO:0000256" key="4">
    <source>
        <dbReference type="ARBA" id="ARBA00026071"/>
    </source>
</evidence>
<keyword evidence="3" id="KW-0378">Hydrolase</keyword>
<dbReference type="SUPFAM" id="SSF56235">
    <property type="entry name" value="N-terminal nucleophile aminohydrolases (Ntn hydrolases)"/>
    <property type="match status" value="1"/>
</dbReference>
<dbReference type="AlphaFoldDB" id="B4H307"/>
<name>B4H307_DROPE</name>
<dbReference type="PhylomeDB" id="B4H307"/>
<evidence type="ECO:0000313" key="5">
    <source>
        <dbReference type="EMBL" id="EDW30839.1"/>
    </source>
</evidence>
<dbReference type="InterPro" id="IPR023333">
    <property type="entry name" value="Proteasome_suB-type"/>
</dbReference>
<dbReference type="GO" id="GO:0051603">
    <property type="term" value="P:proteolysis involved in protein catabolic process"/>
    <property type="evidence" value="ECO:0007669"/>
    <property type="project" value="InterPro"/>
</dbReference>
<dbReference type="Gene3D" id="3.60.20.10">
    <property type="entry name" value="Glutamine Phosphoribosylpyrophosphate, subunit 1, domain 1"/>
    <property type="match status" value="2"/>
</dbReference>
<evidence type="ECO:0000256" key="2">
    <source>
        <dbReference type="ARBA" id="ARBA00022670"/>
    </source>
</evidence>
<dbReference type="EMBL" id="CH479205">
    <property type="protein sequence ID" value="EDW30839.1"/>
    <property type="molecule type" value="Genomic_DNA"/>
</dbReference>
<dbReference type="InterPro" id="IPR029055">
    <property type="entry name" value="Ntn_hydrolases_N"/>
</dbReference>